<dbReference type="PANTHER" id="PTHR34584">
    <property type="entry name" value="NA(+)/H(+) ANTIPORTER SUBUNIT E1"/>
    <property type="match status" value="1"/>
</dbReference>
<dbReference type="Pfam" id="PF01899">
    <property type="entry name" value="MNHE"/>
    <property type="match status" value="1"/>
</dbReference>
<proteinExistence type="inferred from homology"/>
<keyword evidence="10" id="KW-1185">Reference proteome</keyword>
<evidence type="ECO:0000313" key="9">
    <source>
        <dbReference type="EMBL" id="WGH92983.1"/>
    </source>
</evidence>
<evidence type="ECO:0000256" key="2">
    <source>
        <dbReference type="ARBA" id="ARBA00006228"/>
    </source>
</evidence>
<feature type="transmembrane region" description="Helical" evidence="8">
    <location>
        <begin position="26"/>
        <end position="45"/>
    </location>
</feature>
<evidence type="ECO:0000313" key="10">
    <source>
        <dbReference type="Proteomes" id="UP001224674"/>
    </source>
</evidence>
<evidence type="ECO:0000256" key="6">
    <source>
        <dbReference type="ARBA" id="ARBA00023136"/>
    </source>
</evidence>
<dbReference type="RefSeq" id="WP_110110927.1">
    <property type="nucleotide sequence ID" value="NZ_CP122561.1"/>
</dbReference>
<evidence type="ECO:0000256" key="4">
    <source>
        <dbReference type="ARBA" id="ARBA00022692"/>
    </source>
</evidence>
<feature type="region of interest" description="Disordered" evidence="7">
    <location>
        <begin position="195"/>
        <end position="214"/>
    </location>
</feature>
<dbReference type="GO" id="GO:0008324">
    <property type="term" value="F:monoatomic cation transmembrane transporter activity"/>
    <property type="evidence" value="ECO:0007669"/>
    <property type="project" value="InterPro"/>
</dbReference>
<sequence length="214" mass="24412">MTDQAPPASTPKNDSDARVIENKPPWWTQWPMFLLLVLIWCALWQDFRLGQIIMGAITAVLVMFIFRLPPIPFGDRFNFYYAVKFLFIFLWKITWASIDVGIKAIVRGPRITNSVLAVQLRSHDDLVVTLVAHAYALIPGSLVIDVDRTTSTLYLHVLDVPNDQAAEDYKRDSRNIESHIIRAIGSKKDYALIRGEHEASERAPDQTQHRGGER</sequence>
<keyword evidence="4 8" id="KW-0812">Transmembrane</keyword>
<keyword evidence="5 8" id="KW-1133">Transmembrane helix</keyword>
<accession>A0AAJ6DEU1</accession>
<evidence type="ECO:0000256" key="1">
    <source>
        <dbReference type="ARBA" id="ARBA00004651"/>
    </source>
</evidence>
<reference evidence="9 10" key="1">
    <citation type="submission" date="2023-03" db="EMBL/GenBank/DDBJ databases">
        <title>Complete genome sequences of several Auritidibacter ignavus strains isolated from ear infections.</title>
        <authorList>
            <person name="Baehr T."/>
            <person name="Baumhoegger A.M."/>
        </authorList>
    </citation>
    <scope>NUCLEOTIDE SEQUENCE [LARGE SCALE GENOMIC DNA]</scope>
    <source>
        <strain evidence="9 10">BABAE-6</strain>
    </source>
</reference>
<gene>
    <name evidence="9" type="ORF">QDX21_11930</name>
</gene>
<protein>
    <submittedName>
        <fullName evidence="9">Na+/H+ antiporter subunit E</fullName>
    </submittedName>
</protein>
<feature type="transmembrane region" description="Helical" evidence="8">
    <location>
        <begin position="79"/>
        <end position="98"/>
    </location>
</feature>
<organism evidence="9 10">
    <name type="scientific">Auritidibacter ignavus</name>
    <dbReference type="NCBI Taxonomy" id="678932"/>
    <lineage>
        <taxon>Bacteria</taxon>
        <taxon>Bacillati</taxon>
        <taxon>Actinomycetota</taxon>
        <taxon>Actinomycetes</taxon>
        <taxon>Micrococcales</taxon>
        <taxon>Micrococcaceae</taxon>
        <taxon>Auritidibacter</taxon>
    </lineage>
</organism>
<keyword evidence="3" id="KW-1003">Cell membrane</keyword>
<dbReference type="EMBL" id="CP122566">
    <property type="protein sequence ID" value="WGH92983.1"/>
    <property type="molecule type" value="Genomic_DNA"/>
</dbReference>
<name>A0AAJ6DEU1_9MICC</name>
<dbReference type="Proteomes" id="UP001224674">
    <property type="component" value="Chromosome"/>
</dbReference>
<comment type="similarity">
    <text evidence="2">Belongs to the CPA3 antiporters (TC 2.A.63) subunit E family.</text>
</comment>
<dbReference type="AlphaFoldDB" id="A0AAJ6DEU1"/>
<evidence type="ECO:0000256" key="8">
    <source>
        <dbReference type="SAM" id="Phobius"/>
    </source>
</evidence>
<feature type="transmembrane region" description="Helical" evidence="8">
    <location>
        <begin position="52"/>
        <end position="73"/>
    </location>
</feature>
<comment type="subcellular location">
    <subcellularLocation>
        <location evidence="1">Cell membrane</location>
        <topology evidence="1">Multi-pass membrane protein</topology>
    </subcellularLocation>
</comment>
<dbReference type="PANTHER" id="PTHR34584:SF1">
    <property type="entry name" value="NA(+)_H(+) ANTIPORTER SUBUNIT E1"/>
    <property type="match status" value="1"/>
</dbReference>
<keyword evidence="6 8" id="KW-0472">Membrane</keyword>
<dbReference type="NCBIfam" id="NF006521">
    <property type="entry name" value="PRK08965.1-5"/>
    <property type="match status" value="1"/>
</dbReference>
<dbReference type="GO" id="GO:0005886">
    <property type="term" value="C:plasma membrane"/>
    <property type="evidence" value="ECO:0007669"/>
    <property type="project" value="UniProtKB-SubCell"/>
</dbReference>
<evidence type="ECO:0000256" key="5">
    <source>
        <dbReference type="ARBA" id="ARBA00022989"/>
    </source>
</evidence>
<evidence type="ECO:0000256" key="3">
    <source>
        <dbReference type="ARBA" id="ARBA00022475"/>
    </source>
</evidence>
<dbReference type="InterPro" id="IPR002758">
    <property type="entry name" value="Cation_antiport_E"/>
</dbReference>
<evidence type="ECO:0000256" key="7">
    <source>
        <dbReference type="SAM" id="MobiDB-lite"/>
    </source>
</evidence>